<evidence type="ECO:0000256" key="1">
    <source>
        <dbReference type="SAM" id="MobiDB-lite"/>
    </source>
</evidence>
<protein>
    <submittedName>
        <fullName evidence="2">Retrotransposon protein, Ty3-gypsy sub-class</fullName>
    </submittedName>
</protein>
<accession>Q10JK8</accession>
<gene>
    <name evidence="2" type="primary">OSJNBb0059G13.20</name>
</gene>
<organism evidence="2 3">
    <name type="scientific">Oryza sativa subsp. japonica</name>
    <name type="common">Rice</name>
    <dbReference type="NCBI Taxonomy" id="39947"/>
    <lineage>
        <taxon>Eukaryota</taxon>
        <taxon>Viridiplantae</taxon>
        <taxon>Streptophyta</taxon>
        <taxon>Embryophyta</taxon>
        <taxon>Tracheophyta</taxon>
        <taxon>Spermatophyta</taxon>
        <taxon>Magnoliopsida</taxon>
        <taxon>Liliopsida</taxon>
        <taxon>Poales</taxon>
        <taxon>Poaceae</taxon>
        <taxon>BOP clade</taxon>
        <taxon>Oryzoideae</taxon>
        <taxon>Oryzeae</taxon>
        <taxon>Oryzinae</taxon>
        <taxon>Oryza</taxon>
        <taxon>Oryza sativa</taxon>
    </lineage>
</organism>
<name>Q10JK8_ORYSJ</name>
<sequence length="260" mass="28830">MQSQSPMQQMQQLCLQQQVQAQMQAGIRIRAKASLFSKSKHPQPRTVHHQALSRPAQLSRHRSLKQQVLPIVVMVFKGSFCKVSNHSWKMYDKSLLRRLFIGKASASSGRQLYLQHPSSSNCISSNAESVSIKSDEDINTNDTSTPPQVQLHGPIARARARQLNYQLLVHLVLAGSRLLAGTNTLVVGLIVHPSRFTTASGVGVTIAKAQHPWIVVVRSPMSLHPIDLSLSSKDRDTLEHIKQFSPRYISSMNIHSPGLG</sequence>
<dbReference type="EMBL" id="AC120538">
    <property type="protein sequence ID" value="AAS07081.1"/>
    <property type="molecule type" value="Genomic_DNA"/>
</dbReference>
<feature type="compositionally biased region" description="Basic residues" evidence="1">
    <location>
        <begin position="39"/>
        <end position="48"/>
    </location>
</feature>
<dbReference type="Proteomes" id="UP000000763">
    <property type="component" value="Chromosome 3"/>
</dbReference>
<evidence type="ECO:0000313" key="3">
    <source>
        <dbReference type="Proteomes" id="UP000000763"/>
    </source>
</evidence>
<reference evidence="3" key="2">
    <citation type="journal article" date="2008" name="Nucleic Acids Res.">
        <title>The rice annotation project database (RAP-DB): 2008 update.</title>
        <authorList>
            <consortium name="The rice annotation project (RAP)"/>
        </authorList>
    </citation>
    <scope>GENOME REANNOTATION</scope>
    <source>
        <strain evidence="3">cv. Nipponbare</strain>
    </source>
</reference>
<feature type="region of interest" description="Disordered" evidence="1">
    <location>
        <begin position="39"/>
        <end position="59"/>
    </location>
</feature>
<proteinExistence type="predicted"/>
<reference evidence="3" key="1">
    <citation type="journal article" date="2005" name="Nature">
        <title>The map-based sequence of the rice genome.</title>
        <authorList>
            <consortium name="International rice genome sequencing project (IRGSP)"/>
            <person name="Matsumoto T."/>
            <person name="Wu J."/>
            <person name="Kanamori H."/>
            <person name="Katayose Y."/>
            <person name="Fujisawa M."/>
            <person name="Namiki N."/>
            <person name="Mizuno H."/>
            <person name="Yamamoto K."/>
            <person name="Antonio B.A."/>
            <person name="Baba T."/>
            <person name="Sakata K."/>
            <person name="Nagamura Y."/>
            <person name="Aoki H."/>
            <person name="Arikawa K."/>
            <person name="Arita K."/>
            <person name="Bito T."/>
            <person name="Chiden Y."/>
            <person name="Fujitsuka N."/>
            <person name="Fukunaka R."/>
            <person name="Hamada M."/>
            <person name="Harada C."/>
            <person name="Hayashi A."/>
            <person name="Hijishita S."/>
            <person name="Honda M."/>
            <person name="Hosokawa S."/>
            <person name="Ichikawa Y."/>
            <person name="Idonuma A."/>
            <person name="Iijima M."/>
            <person name="Ikeda M."/>
            <person name="Ikeno M."/>
            <person name="Ito K."/>
            <person name="Ito S."/>
            <person name="Ito T."/>
            <person name="Ito Y."/>
            <person name="Ito Y."/>
            <person name="Iwabuchi A."/>
            <person name="Kamiya K."/>
            <person name="Karasawa W."/>
            <person name="Kurita K."/>
            <person name="Katagiri S."/>
            <person name="Kikuta A."/>
            <person name="Kobayashi H."/>
            <person name="Kobayashi N."/>
            <person name="Machita K."/>
            <person name="Maehara T."/>
            <person name="Masukawa M."/>
            <person name="Mizubayashi T."/>
            <person name="Mukai Y."/>
            <person name="Nagasaki H."/>
            <person name="Nagata Y."/>
            <person name="Naito S."/>
            <person name="Nakashima M."/>
            <person name="Nakama Y."/>
            <person name="Nakamichi Y."/>
            <person name="Nakamura M."/>
            <person name="Meguro A."/>
            <person name="Negishi M."/>
            <person name="Ohta I."/>
            <person name="Ohta T."/>
            <person name="Okamoto M."/>
            <person name="Ono N."/>
            <person name="Saji S."/>
            <person name="Sakaguchi M."/>
            <person name="Sakai K."/>
            <person name="Shibata M."/>
            <person name="Shimokawa T."/>
            <person name="Song J."/>
            <person name="Takazaki Y."/>
            <person name="Terasawa K."/>
            <person name="Tsugane M."/>
            <person name="Tsuji K."/>
            <person name="Ueda S."/>
            <person name="Waki K."/>
            <person name="Yamagata H."/>
            <person name="Yamamoto M."/>
            <person name="Yamamoto S."/>
            <person name="Yamane H."/>
            <person name="Yoshiki S."/>
            <person name="Yoshihara R."/>
            <person name="Yukawa K."/>
            <person name="Zhong H."/>
            <person name="Yano M."/>
            <person name="Yuan Q."/>
            <person name="Ouyang S."/>
            <person name="Liu J."/>
            <person name="Jones K.M."/>
            <person name="Gansberger K."/>
            <person name="Moffat K."/>
            <person name="Hill J."/>
            <person name="Bera J."/>
            <person name="Fadrosh D."/>
            <person name="Jin S."/>
            <person name="Johri S."/>
            <person name="Kim M."/>
            <person name="Overton L."/>
            <person name="Reardon M."/>
            <person name="Tsitrin T."/>
            <person name="Vuong H."/>
            <person name="Weaver B."/>
            <person name="Ciecko A."/>
            <person name="Tallon L."/>
            <person name="Jackson J."/>
            <person name="Pai G."/>
            <person name="Aken S.V."/>
            <person name="Utterback T."/>
            <person name="Reidmuller S."/>
            <person name="Feldblyum T."/>
            <person name="Hsiao J."/>
            <person name="Zismann V."/>
            <person name="Iobst S."/>
            <person name="de Vazeille A.R."/>
            <person name="Buell C.R."/>
            <person name="Ying K."/>
            <person name="Li Y."/>
            <person name="Lu T."/>
            <person name="Huang Y."/>
            <person name="Zhao Q."/>
            <person name="Feng Q."/>
            <person name="Zhang L."/>
            <person name="Zhu J."/>
            <person name="Weng Q."/>
            <person name="Mu J."/>
            <person name="Lu Y."/>
            <person name="Fan D."/>
            <person name="Liu Y."/>
            <person name="Guan J."/>
            <person name="Zhang Y."/>
            <person name="Yu S."/>
            <person name="Liu X."/>
            <person name="Zhang Y."/>
            <person name="Hong G."/>
            <person name="Han B."/>
            <person name="Choisne N."/>
            <person name="Demange N."/>
            <person name="Orjeda G."/>
            <person name="Samain S."/>
            <person name="Cattolico L."/>
            <person name="Pelletier E."/>
            <person name="Couloux A."/>
            <person name="Segurens B."/>
            <person name="Wincker P."/>
            <person name="D'Hont A."/>
            <person name="Scarpelli C."/>
            <person name="Weissenbach J."/>
            <person name="Salanoubat M."/>
            <person name="Quetier F."/>
            <person name="Yu Y."/>
            <person name="Kim H.R."/>
            <person name="Rambo T."/>
            <person name="Currie J."/>
            <person name="Collura K."/>
            <person name="Luo M."/>
            <person name="Yang T."/>
            <person name="Ammiraju J.S.S."/>
            <person name="Engler F."/>
            <person name="Soderlund C."/>
            <person name="Wing R.A."/>
            <person name="Palmer L.E."/>
            <person name="de la Bastide M."/>
            <person name="Spiegel L."/>
            <person name="Nascimento L."/>
            <person name="Zutavern T."/>
            <person name="O'Shaughnessy A."/>
            <person name="Dike S."/>
            <person name="Dedhia N."/>
            <person name="Preston R."/>
            <person name="Balija V."/>
            <person name="McCombie W.R."/>
            <person name="Chow T."/>
            <person name="Chen H."/>
            <person name="Chung M."/>
            <person name="Chen C."/>
            <person name="Shaw J."/>
            <person name="Wu H."/>
            <person name="Hsiao K."/>
            <person name="Chao Y."/>
            <person name="Chu M."/>
            <person name="Cheng C."/>
            <person name="Hour A."/>
            <person name="Lee P."/>
            <person name="Lin S."/>
            <person name="Lin Y."/>
            <person name="Liou J."/>
            <person name="Liu S."/>
            <person name="Hsing Y."/>
            <person name="Raghuvanshi S."/>
            <person name="Mohanty A."/>
            <person name="Bharti A.K."/>
            <person name="Gaur A."/>
            <person name="Gupta V."/>
            <person name="Kumar D."/>
            <person name="Ravi V."/>
            <person name="Vij S."/>
            <person name="Kapur A."/>
            <person name="Khurana P."/>
            <person name="Khurana P."/>
            <person name="Khurana J.P."/>
            <person name="Tyagi A.K."/>
            <person name="Gaikwad K."/>
            <person name="Singh A."/>
            <person name="Dalal V."/>
            <person name="Srivastava S."/>
            <person name="Dixit A."/>
            <person name="Pal A.K."/>
            <person name="Ghazi I.A."/>
            <person name="Yadav M."/>
            <person name="Pandit A."/>
            <person name="Bhargava A."/>
            <person name="Sureshbabu K."/>
            <person name="Batra K."/>
            <person name="Sharma T.R."/>
            <person name="Mohapatra T."/>
            <person name="Singh N.K."/>
            <person name="Messing J."/>
            <person name="Nelson A.B."/>
            <person name="Fuks G."/>
            <person name="Kavchok S."/>
            <person name="Keizer G."/>
            <person name="Linton E."/>
            <person name="Llaca V."/>
            <person name="Song R."/>
            <person name="Tanyolac B."/>
            <person name="Young S."/>
            <person name="Ho-Il K."/>
            <person name="Hahn J.H."/>
            <person name="Sangsakoo G."/>
            <person name="Vanavichit A."/>
            <person name="de Mattos Luiz.A.T."/>
            <person name="Zimmer P.D."/>
            <person name="Malone G."/>
            <person name="Dellagostin O."/>
            <person name="de Oliveira A.C."/>
            <person name="Bevan M."/>
            <person name="Bancroft I."/>
            <person name="Minx P."/>
            <person name="Cordum H."/>
            <person name="Wilson R."/>
            <person name="Cheng Z."/>
            <person name="Jin W."/>
            <person name="Jiang J."/>
            <person name="Leong S.A."/>
            <person name="Iwama H."/>
            <person name="Gojobori T."/>
            <person name="Itoh T."/>
            <person name="Niimura Y."/>
            <person name="Fujii Y."/>
            <person name="Habara T."/>
            <person name="Sakai H."/>
            <person name="Sato Y."/>
            <person name="Wilson G."/>
            <person name="Kumar K."/>
            <person name="McCouch S."/>
            <person name="Juretic N."/>
            <person name="Hoen D."/>
            <person name="Wright S."/>
            <person name="Bruskiewich R."/>
            <person name="Bureau T."/>
            <person name="Miyao A."/>
            <person name="Hirochika H."/>
            <person name="Nishikawa T."/>
            <person name="Kadowaki K."/>
            <person name="Sugiura M."/>
            <person name="Burr B."/>
            <person name="Sasaki T."/>
        </authorList>
    </citation>
    <scope>NUCLEOTIDE SEQUENCE [LARGE SCALE GENOMIC DNA]</scope>
    <source>
        <strain evidence="3">cv. Nipponbare</strain>
    </source>
</reference>
<dbReference type="AlphaFoldDB" id="Q10JK8"/>
<evidence type="ECO:0000313" key="2">
    <source>
        <dbReference type="EMBL" id="AAS07081.1"/>
    </source>
</evidence>